<evidence type="ECO:0000256" key="10">
    <source>
        <dbReference type="SAM" id="MobiDB-lite"/>
    </source>
</evidence>
<dbReference type="CDD" id="cd00056">
    <property type="entry name" value="ENDO3c"/>
    <property type="match status" value="1"/>
</dbReference>
<dbReference type="PANTHER" id="PTHR10242">
    <property type="entry name" value="8-OXOGUANINE DNA GLYCOSYLASE"/>
    <property type="match status" value="1"/>
</dbReference>
<keyword evidence="6" id="KW-0456">Lyase</keyword>
<feature type="region of interest" description="Disordered" evidence="10">
    <location>
        <begin position="324"/>
        <end position="354"/>
    </location>
</feature>
<protein>
    <recommendedName>
        <fullName evidence="2">DNA-(apurinic or apyrimidinic site) lyase</fullName>
        <ecNumber evidence="2">4.2.99.18</ecNumber>
    </recommendedName>
</protein>
<dbReference type="AlphaFoldDB" id="A0A0D3K8B1"/>
<dbReference type="HOGENOM" id="CLU_027543_3_1_1"/>
<evidence type="ECO:0000256" key="3">
    <source>
        <dbReference type="ARBA" id="ARBA00022763"/>
    </source>
</evidence>
<keyword evidence="8" id="KW-0326">Glycosidase</keyword>
<dbReference type="SUPFAM" id="SSF55945">
    <property type="entry name" value="TATA-box binding protein-like"/>
    <property type="match status" value="1"/>
</dbReference>
<keyword evidence="3" id="KW-0227">DNA damage</keyword>
<evidence type="ECO:0000256" key="7">
    <source>
        <dbReference type="ARBA" id="ARBA00023268"/>
    </source>
</evidence>
<evidence type="ECO:0000256" key="1">
    <source>
        <dbReference type="ARBA" id="ARBA00010679"/>
    </source>
</evidence>
<dbReference type="GeneID" id="17277269"/>
<evidence type="ECO:0000256" key="4">
    <source>
        <dbReference type="ARBA" id="ARBA00022801"/>
    </source>
</evidence>
<dbReference type="Gene3D" id="1.10.1670.10">
    <property type="entry name" value="Helix-hairpin-Helix base-excision DNA repair enzymes (C-terminal)"/>
    <property type="match status" value="1"/>
</dbReference>
<dbReference type="KEGG" id="ehx:EMIHUDRAFT_99001"/>
<dbReference type="SUPFAM" id="SSF48150">
    <property type="entry name" value="DNA-glycosylase"/>
    <property type="match status" value="1"/>
</dbReference>
<dbReference type="Gene3D" id="1.10.340.30">
    <property type="entry name" value="Hypothetical protein, domain 2"/>
    <property type="match status" value="1"/>
</dbReference>
<accession>A0A0D3K8B1</accession>
<dbReference type="STRING" id="2903.R1F9F5"/>
<evidence type="ECO:0000256" key="5">
    <source>
        <dbReference type="ARBA" id="ARBA00023204"/>
    </source>
</evidence>
<dbReference type="GO" id="GO:0006289">
    <property type="term" value="P:nucleotide-excision repair"/>
    <property type="evidence" value="ECO:0007669"/>
    <property type="project" value="InterPro"/>
</dbReference>
<keyword evidence="7" id="KW-0511">Multifunctional enzyme</keyword>
<proteinExistence type="inferred from homology"/>
<dbReference type="Pfam" id="PF00730">
    <property type="entry name" value="HhH-GPD"/>
    <property type="match status" value="1"/>
</dbReference>
<evidence type="ECO:0000256" key="2">
    <source>
        <dbReference type="ARBA" id="ARBA00012720"/>
    </source>
</evidence>
<feature type="domain" description="HhH-GPD" evidence="11">
    <location>
        <begin position="131"/>
        <end position="309"/>
    </location>
</feature>
<dbReference type="PaxDb" id="2903-EOD31996"/>
<dbReference type="eggNOG" id="KOG2875">
    <property type="taxonomic scope" value="Eukaryota"/>
</dbReference>
<dbReference type="GO" id="GO:0005634">
    <property type="term" value="C:nucleus"/>
    <property type="evidence" value="ECO:0007669"/>
    <property type="project" value="TreeGrafter"/>
</dbReference>
<keyword evidence="5" id="KW-0234">DNA repair</keyword>
<dbReference type="OMA" id="FMGSANN"/>
<reference evidence="12" key="2">
    <citation type="submission" date="2024-10" db="UniProtKB">
        <authorList>
            <consortium name="EnsemblProtists"/>
        </authorList>
    </citation>
    <scope>IDENTIFICATION</scope>
</reference>
<evidence type="ECO:0000256" key="6">
    <source>
        <dbReference type="ARBA" id="ARBA00023239"/>
    </source>
</evidence>
<evidence type="ECO:0000256" key="8">
    <source>
        <dbReference type="ARBA" id="ARBA00023295"/>
    </source>
</evidence>
<dbReference type="InterPro" id="IPR012904">
    <property type="entry name" value="OGG_N"/>
</dbReference>
<keyword evidence="13" id="KW-1185">Reference proteome</keyword>
<keyword evidence="4" id="KW-0378">Hydrolase</keyword>
<organism evidence="12 13">
    <name type="scientific">Emiliania huxleyi (strain CCMP1516)</name>
    <dbReference type="NCBI Taxonomy" id="280463"/>
    <lineage>
        <taxon>Eukaryota</taxon>
        <taxon>Haptista</taxon>
        <taxon>Haptophyta</taxon>
        <taxon>Prymnesiophyceae</taxon>
        <taxon>Isochrysidales</taxon>
        <taxon>Noelaerhabdaceae</taxon>
        <taxon>Emiliania</taxon>
    </lineage>
</organism>
<evidence type="ECO:0000256" key="9">
    <source>
        <dbReference type="ARBA" id="ARBA00044632"/>
    </source>
</evidence>
<evidence type="ECO:0000259" key="11">
    <source>
        <dbReference type="SMART" id="SM00478"/>
    </source>
</evidence>
<dbReference type="Proteomes" id="UP000013827">
    <property type="component" value="Unassembled WGS sequence"/>
</dbReference>
<reference evidence="13" key="1">
    <citation type="journal article" date="2013" name="Nature">
        <title>Pan genome of the phytoplankton Emiliania underpins its global distribution.</title>
        <authorList>
            <person name="Read B.A."/>
            <person name="Kegel J."/>
            <person name="Klute M.J."/>
            <person name="Kuo A."/>
            <person name="Lefebvre S.C."/>
            <person name="Maumus F."/>
            <person name="Mayer C."/>
            <person name="Miller J."/>
            <person name="Monier A."/>
            <person name="Salamov A."/>
            <person name="Young J."/>
            <person name="Aguilar M."/>
            <person name="Claverie J.M."/>
            <person name="Frickenhaus S."/>
            <person name="Gonzalez K."/>
            <person name="Herman E.K."/>
            <person name="Lin Y.C."/>
            <person name="Napier J."/>
            <person name="Ogata H."/>
            <person name="Sarno A.F."/>
            <person name="Shmutz J."/>
            <person name="Schroeder D."/>
            <person name="de Vargas C."/>
            <person name="Verret F."/>
            <person name="von Dassow P."/>
            <person name="Valentin K."/>
            <person name="Van de Peer Y."/>
            <person name="Wheeler G."/>
            <person name="Dacks J.B."/>
            <person name="Delwiche C.F."/>
            <person name="Dyhrman S.T."/>
            <person name="Glockner G."/>
            <person name="John U."/>
            <person name="Richards T."/>
            <person name="Worden A.Z."/>
            <person name="Zhang X."/>
            <person name="Grigoriev I.V."/>
            <person name="Allen A.E."/>
            <person name="Bidle K."/>
            <person name="Borodovsky M."/>
            <person name="Bowler C."/>
            <person name="Brownlee C."/>
            <person name="Cock J.M."/>
            <person name="Elias M."/>
            <person name="Gladyshev V.N."/>
            <person name="Groth M."/>
            <person name="Guda C."/>
            <person name="Hadaegh A."/>
            <person name="Iglesias-Rodriguez M.D."/>
            <person name="Jenkins J."/>
            <person name="Jones B.M."/>
            <person name="Lawson T."/>
            <person name="Leese F."/>
            <person name="Lindquist E."/>
            <person name="Lobanov A."/>
            <person name="Lomsadze A."/>
            <person name="Malik S.B."/>
            <person name="Marsh M.E."/>
            <person name="Mackinder L."/>
            <person name="Mock T."/>
            <person name="Mueller-Roeber B."/>
            <person name="Pagarete A."/>
            <person name="Parker M."/>
            <person name="Probert I."/>
            <person name="Quesneville H."/>
            <person name="Raines C."/>
            <person name="Rensing S.A."/>
            <person name="Riano-Pachon D.M."/>
            <person name="Richier S."/>
            <person name="Rokitta S."/>
            <person name="Shiraiwa Y."/>
            <person name="Soanes D.M."/>
            <person name="van der Giezen M."/>
            <person name="Wahlund T.M."/>
            <person name="Williams B."/>
            <person name="Wilson W."/>
            <person name="Wolfe G."/>
            <person name="Wurch L.L."/>
        </authorList>
    </citation>
    <scope>NUCLEOTIDE SEQUENCE</scope>
</reference>
<dbReference type="EnsemblProtists" id="EOD31996">
    <property type="protein sequence ID" value="EOD31996"/>
    <property type="gene ID" value="EMIHUDRAFT_99001"/>
</dbReference>
<dbReference type="Gene3D" id="3.30.310.40">
    <property type="match status" value="1"/>
</dbReference>
<name>A0A0D3K8B1_EMIH1</name>
<dbReference type="GO" id="GO:0140078">
    <property type="term" value="F:class I DNA-(apurinic or apyrimidinic site) endonuclease activity"/>
    <property type="evidence" value="ECO:0007669"/>
    <property type="project" value="UniProtKB-EC"/>
</dbReference>
<comment type="similarity">
    <text evidence="1">Belongs to the type-1 OGG1 family.</text>
</comment>
<dbReference type="GO" id="GO:0006285">
    <property type="term" value="P:base-excision repair, AP site formation"/>
    <property type="evidence" value="ECO:0007669"/>
    <property type="project" value="TreeGrafter"/>
</dbReference>
<dbReference type="RefSeq" id="XP_005784425.1">
    <property type="nucleotide sequence ID" value="XM_005784368.1"/>
</dbReference>
<dbReference type="PANTHER" id="PTHR10242:SF2">
    <property type="entry name" value="N-GLYCOSYLASE_DNA LYASE"/>
    <property type="match status" value="1"/>
</dbReference>
<evidence type="ECO:0000313" key="13">
    <source>
        <dbReference type="Proteomes" id="UP000013827"/>
    </source>
</evidence>
<comment type="catalytic activity">
    <reaction evidence="9">
        <text>2'-deoxyribonucleotide-(2'-deoxyribose 5'-phosphate)-2'-deoxyribonucleotide-DNA = a 3'-end 2'-deoxyribonucleotide-(2,3-dehydro-2,3-deoxyribose 5'-phosphate)-DNA + a 5'-end 5'-phospho-2'-deoxyribonucleoside-DNA + H(+)</text>
        <dbReference type="Rhea" id="RHEA:66592"/>
        <dbReference type="Rhea" id="RHEA-COMP:13180"/>
        <dbReference type="Rhea" id="RHEA-COMP:16897"/>
        <dbReference type="Rhea" id="RHEA-COMP:17067"/>
        <dbReference type="ChEBI" id="CHEBI:15378"/>
        <dbReference type="ChEBI" id="CHEBI:136412"/>
        <dbReference type="ChEBI" id="CHEBI:157695"/>
        <dbReference type="ChEBI" id="CHEBI:167181"/>
        <dbReference type="EC" id="4.2.99.18"/>
    </reaction>
</comment>
<dbReference type="SMART" id="SM00478">
    <property type="entry name" value="ENDO3c"/>
    <property type="match status" value="1"/>
</dbReference>
<dbReference type="GO" id="GO:0003684">
    <property type="term" value="F:damaged DNA binding"/>
    <property type="evidence" value="ECO:0007669"/>
    <property type="project" value="InterPro"/>
</dbReference>
<dbReference type="InterPro" id="IPR003265">
    <property type="entry name" value="HhH-GPD_domain"/>
</dbReference>
<dbReference type="GO" id="GO:0034039">
    <property type="term" value="F:8-oxo-7,8-dihydroguanine DNA N-glycosylase activity"/>
    <property type="evidence" value="ECO:0007669"/>
    <property type="project" value="TreeGrafter"/>
</dbReference>
<dbReference type="InterPro" id="IPR011257">
    <property type="entry name" value="DNA_glycosylase"/>
</dbReference>
<sequence>MAAADAFSPWSDLCVPPDALRLAPTLLSGMSFRWHPSAAGNIYVGVLSDCIYELREDDATVHWRVCGPADSDRARAQLREHLSLDRGVTASAWAGGGQLPVQFFHAAAALPGVRVVSVLSRLESLVSFMGSANNNIKRNMQMVASLCANFEENRLGCDSEGAALFSFPSVAQLCSLSEERLWELGWGYRAPRLHKLSRQLEERGGEAWLDSLARLCDEELRAELVALCGVGRKAAARCSSAAPRSPVPVDTHCLQMARRFLLPPAARDKSFGPALYEQISACFVDLFGPLAGWAFMTLFAGELADFRRRAAACRVETRAARRRRSGCEAEAQSAEADRAVEASSPSGKRASRYF</sequence>
<dbReference type="InterPro" id="IPR023170">
    <property type="entry name" value="HhH_base_excis_C"/>
</dbReference>
<evidence type="ECO:0000313" key="12">
    <source>
        <dbReference type="EnsemblProtists" id="EOD31996"/>
    </source>
</evidence>
<dbReference type="InterPro" id="IPR052054">
    <property type="entry name" value="Oxidative_DNA_repair_enzyme"/>
</dbReference>
<dbReference type="Pfam" id="PF07934">
    <property type="entry name" value="OGG_N"/>
    <property type="match status" value="1"/>
</dbReference>
<dbReference type="EC" id="4.2.99.18" evidence="2"/>